<organism evidence="1 2">
    <name type="scientific">Arcticibacter tournemirensis</name>
    <dbReference type="NCBI Taxonomy" id="699437"/>
    <lineage>
        <taxon>Bacteria</taxon>
        <taxon>Pseudomonadati</taxon>
        <taxon>Bacteroidota</taxon>
        <taxon>Sphingobacteriia</taxon>
        <taxon>Sphingobacteriales</taxon>
        <taxon>Sphingobacteriaceae</taxon>
        <taxon>Arcticibacter</taxon>
    </lineage>
</organism>
<proteinExistence type="predicted"/>
<reference evidence="1 2" key="1">
    <citation type="submission" date="2019-09" db="EMBL/GenBank/DDBJ databases">
        <title>Pararcticibacter amylolyticus gen. nov., sp. nov., isolated from a rottenly hemp rope, and reclassification of Pedobacter tournemirensis as Pararcticibacter tournemirensis comb. nov.</title>
        <authorList>
            <person name="Cai Y."/>
        </authorList>
    </citation>
    <scope>NUCLEOTIDE SEQUENCE [LARGE SCALE GENOMIC DNA]</scope>
    <source>
        <strain evidence="1 2">TF5-37.2-LB10</strain>
    </source>
</reference>
<gene>
    <name evidence="1" type="ORF">F1649_04595</name>
</gene>
<evidence type="ECO:0000313" key="1">
    <source>
        <dbReference type="EMBL" id="KAA8485400.1"/>
    </source>
</evidence>
<dbReference type="RefSeq" id="WP_141814723.1">
    <property type="nucleotide sequence ID" value="NZ_VFPL01000001.1"/>
</dbReference>
<protein>
    <submittedName>
        <fullName evidence="1">Uncharacterized protein</fullName>
    </submittedName>
</protein>
<evidence type="ECO:0000313" key="2">
    <source>
        <dbReference type="Proteomes" id="UP000322918"/>
    </source>
</evidence>
<keyword evidence="2" id="KW-1185">Reference proteome</keyword>
<sequence length="64" mass="7631">MPQNISAKEKRGLNEQQLQMLNLFKKPMAEEDYNEIRRAVVRILARNVDIEMEQLEKEMERGNL</sequence>
<name>A0A5M9HF27_9SPHI</name>
<dbReference type="AlphaFoldDB" id="A0A5M9HF27"/>
<accession>A0A5M9HF27</accession>
<dbReference type="EMBL" id="VWNE01000005">
    <property type="protein sequence ID" value="KAA8485400.1"/>
    <property type="molecule type" value="Genomic_DNA"/>
</dbReference>
<dbReference type="Proteomes" id="UP000322918">
    <property type="component" value="Unassembled WGS sequence"/>
</dbReference>
<comment type="caution">
    <text evidence="1">The sequence shown here is derived from an EMBL/GenBank/DDBJ whole genome shotgun (WGS) entry which is preliminary data.</text>
</comment>